<name>A0ACC1LSH5_9FUNG</name>
<gene>
    <name evidence="1" type="ORF">IWW38_006370</name>
</gene>
<dbReference type="Proteomes" id="UP001139981">
    <property type="component" value="Unassembled WGS sequence"/>
</dbReference>
<sequence length="61" mass="6594">MLVSVVSFNLAHRKNPPLRALAQAAAAAPFGVLAVAVQELAPFAEQMRRSHATRLSPAMRR</sequence>
<keyword evidence="2" id="KW-1185">Reference proteome</keyword>
<dbReference type="EMBL" id="JANBVB010003594">
    <property type="protein sequence ID" value="KAJ2878234.1"/>
    <property type="molecule type" value="Genomic_DNA"/>
</dbReference>
<reference evidence="1" key="1">
    <citation type="submission" date="2022-07" db="EMBL/GenBank/DDBJ databases">
        <title>Phylogenomic reconstructions and comparative analyses of Kickxellomycotina fungi.</title>
        <authorList>
            <person name="Reynolds N.K."/>
            <person name="Stajich J.E."/>
            <person name="Barry K."/>
            <person name="Grigoriev I.V."/>
            <person name="Crous P."/>
            <person name="Smith M.E."/>
        </authorList>
    </citation>
    <scope>NUCLEOTIDE SEQUENCE</scope>
    <source>
        <strain evidence="1">CBS 190363</strain>
    </source>
</reference>
<proteinExistence type="predicted"/>
<evidence type="ECO:0000313" key="2">
    <source>
        <dbReference type="Proteomes" id="UP001139981"/>
    </source>
</evidence>
<feature type="non-terminal residue" evidence="1">
    <location>
        <position position="61"/>
    </location>
</feature>
<accession>A0ACC1LSH5</accession>
<comment type="caution">
    <text evidence="1">The sequence shown here is derived from an EMBL/GenBank/DDBJ whole genome shotgun (WGS) entry which is preliminary data.</text>
</comment>
<organism evidence="1 2">
    <name type="scientific">Coemansia aciculifera</name>
    <dbReference type="NCBI Taxonomy" id="417176"/>
    <lineage>
        <taxon>Eukaryota</taxon>
        <taxon>Fungi</taxon>
        <taxon>Fungi incertae sedis</taxon>
        <taxon>Zoopagomycota</taxon>
        <taxon>Kickxellomycotina</taxon>
        <taxon>Kickxellomycetes</taxon>
        <taxon>Kickxellales</taxon>
        <taxon>Kickxellaceae</taxon>
        <taxon>Coemansia</taxon>
    </lineage>
</organism>
<evidence type="ECO:0000313" key="1">
    <source>
        <dbReference type="EMBL" id="KAJ2878234.1"/>
    </source>
</evidence>
<protein>
    <submittedName>
        <fullName evidence="1">Uncharacterized protein</fullName>
    </submittedName>
</protein>